<name>A0AAW1Q706_9CHLO</name>
<accession>A0AAW1Q706</accession>
<evidence type="ECO:0000313" key="3">
    <source>
        <dbReference type="Proteomes" id="UP001438707"/>
    </source>
</evidence>
<organism evidence="2 3">
    <name type="scientific">Apatococcus lobatus</name>
    <dbReference type="NCBI Taxonomy" id="904363"/>
    <lineage>
        <taxon>Eukaryota</taxon>
        <taxon>Viridiplantae</taxon>
        <taxon>Chlorophyta</taxon>
        <taxon>core chlorophytes</taxon>
        <taxon>Trebouxiophyceae</taxon>
        <taxon>Chlorellales</taxon>
        <taxon>Chlorellaceae</taxon>
        <taxon>Apatococcus</taxon>
    </lineage>
</organism>
<feature type="domain" description="C962R-like N-terminal AEP" evidence="1">
    <location>
        <begin position="26"/>
        <end position="197"/>
    </location>
</feature>
<comment type="caution">
    <text evidence="2">The sequence shown here is derived from an EMBL/GenBank/DDBJ whole genome shotgun (WGS) entry which is preliminary data.</text>
</comment>
<reference evidence="2 3" key="1">
    <citation type="journal article" date="2024" name="Nat. Commun.">
        <title>Phylogenomics reveals the evolutionary origins of lichenization in chlorophyte algae.</title>
        <authorList>
            <person name="Puginier C."/>
            <person name="Libourel C."/>
            <person name="Otte J."/>
            <person name="Skaloud P."/>
            <person name="Haon M."/>
            <person name="Grisel S."/>
            <person name="Petersen M."/>
            <person name="Berrin J.G."/>
            <person name="Delaux P.M."/>
            <person name="Dal Grande F."/>
            <person name="Keller J."/>
        </authorList>
    </citation>
    <scope>NUCLEOTIDE SEQUENCE [LARGE SCALE GENOMIC DNA]</scope>
    <source>
        <strain evidence="2 3">SAG 2145</strain>
    </source>
</reference>
<proteinExistence type="predicted"/>
<gene>
    <name evidence="2" type="ORF">WJX74_005572</name>
</gene>
<dbReference type="InterPro" id="IPR056443">
    <property type="entry name" value="AEP_C962R"/>
</dbReference>
<evidence type="ECO:0000313" key="2">
    <source>
        <dbReference type="EMBL" id="KAK9816124.1"/>
    </source>
</evidence>
<dbReference type="Proteomes" id="UP001438707">
    <property type="component" value="Unassembled WGS sequence"/>
</dbReference>
<dbReference type="EMBL" id="JALJOS010000091">
    <property type="protein sequence ID" value="KAK9816124.1"/>
    <property type="molecule type" value="Genomic_DNA"/>
</dbReference>
<dbReference type="Pfam" id="PF23162">
    <property type="entry name" value="AEP_C962R"/>
    <property type="match status" value="1"/>
</dbReference>
<protein>
    <recommendedName>
        <fullName evidence="1">C962R-like N-terminal AEP domain-containing protein</fullName>
    </recommendedName>
</protein>
<evidence type="ECO:0000259" key="1">
    <source>
        <dbReference type="Pfam" id="PF23162"/>
    </source>
</evidence>
<dbReference type="AlphaFoldDB" id="A0AAW1Q706"/>
<keyword evidence="3" id="KW-1185">Reference proteome</keyword>
<sequence>MPSHAERLLASKRCESASQLNLVALNGGKFLLEDDSDWQALRKAVARDQFEGNRNFLVEHKTPVFRLFFDIDFAHATLGMDYVTGTLLPGILEGVGAAIDKHVLYQDVIVAASPPKAKGELTKTGVHLHWFRVAVRDVSTEHHLVELAVDSETAMAIRASVLHALKKLPDVGLNLEDVVDERVLKQNGIRMLYSQKCAPCDRCQAAKRDASKQSPCECSPKSASFWRCGCTGCARAKALCKGAQREHGGCHLGRVYSNSCYTPLHLIRWEGGRVTKQHCMRGTDPLRALELCSPRFPTSAPFPTVAPVGTDWLDVQDEVRTLIGDAMQQNGFKLPGEAGVVPPQLATIKAMDSGILAAGRFFCKATGDYHTSSTSFFMLWSDGRLSQKCHNTGCGGKRYDCGVWPLPKATAALMKSMAKGKGKQA</sequence>